<comment type="caution">
    <text evidence="2">The sequence shown here is derived from an EMBL/GenBank/DDBJ whole genome shotgun (WGS) entry which is preliminary data.</text>
</comment>
<keyword evidence="3" id="KW-1185">Reference proteome</keyword>
<protein>
    <submittedName>
        <fullName evidence="2">Uncharacterized protein</fullName>
    </submittedName>
</protein>
<feature type="transmembrane region" description="Helical" evidence="1">
    <location>
        <begin position="6"/>
        <end position="23"/>
    </location>
</feature>
<sequence>MTALLLTLCWLITGLLLGLLCYLARLRPRTHASDWYRLALVGALFASLGGWIAVPLLGYFFATGVAIWCAITACLFLRFWIRLRSNQRAQTQVS</sequence>
<dbReference type="RefSeq" id="WP_220199294.1">
    <property type="nucleotide sequence ID" value="NZ_BNJF01000007.1"/>
</dbReference>
<accession>A0A8J3IAE8</accession>
<name>A0A8J3IAE8_9CHLR</name>
<keyword evidence="1" id="KW-0812">Transmembrane</keyword>
<feature type="transmembrane region" description="Helical" evidence="1">
    <location>
        <begin position="35"/>
        <end position="53"/>
    </location>
</feature>
<keyword evidence="1" id="KW-1133">Transmembrane helix</keyword>
<evidence type="ECO:0000256" key="1">
    <source>
        <dbReference type="SAM" id="Phobius"/>
    </source>
</evidence>
<dbReference type="Proteomes" id="UP000612362">
    <property type="component" value="Unassembled WGS sequence"/>
</dbReference>
<evidence type="ECO:0000313" key="2">
    <source>
        <dbReference type="EMBL" id="GHO50243.1"/>
    </source>
</evidence>
<dbReference type="EMBL" id="BNJF01000007">
    <property type="protein sequence ID" value="GHO50243.1"/>
    <property type="molecule type" value="Genomic_DNA"/>
</dbReference>
<keyword evidence="1" id="KW-0472">Membrane</keyword>
<proteinExistence type="predicted"/>
<dbReference type="AlphaFoldDB" id="A0A8J3IAE8"/>
<organism evidence="2 3">
    <name type="scientific">Ktedonospora formicarum</name>
    <dbReference type="NCBI Taxonomy" id="2778364"/>
    <lineage>
        <taxon>Bacteria</taxon>
        <taxon>Bacillati</taxon>
        <taxon>Chloroflexota</taxon>
        <taxon>Ktedonobacteria</taxon>
        <taxon>Ktedonobacterales</taxon>
        <taxon>Ktedonobacteraceae</taxon>
        <taxon>Ktedonospora</taxon>
    </lineage>
</organism>
<reference evidence="2" key="1">
    <citation type="submission" date="2020-10" db="EMBL/GenBank/DDBJ databases">
        <title>Taxonomic study of unclassified bacteria belonging to the class Ktedonobacteria.</title>
        <authorList>
            <person name="Yabe S."/>
            <person name="Wang C.M."/>
            <person name="Zheng Y."/>
            <person name="Sakai Y."/>
            <person name="Cavaletti L."/>
            <person name="Monciardini P."/>
            <person name="Donadio S."/>
        </authorList>
    </citation>
    <scope>NUCLEOTIDE SEQUENCE</scope>
    <source>
        <strain evidence="2">SOSP1-1</strain>
    </source>
</reference>
<feature type="transmembrane region" description="Helical" evidence="1">
    <location>
        <begin position="59"/>
        <end position="81"/>
    </location>
</feature>
<evidence type="ECO:0000313" key="3">
    <source>
        <dbReference type="Proteomes" id="UP000612362"/>
    </source>
</evidence>
<gene>
    <name evidence="2" type="ORF">KSX_84060</name>
</gene>